<organism evidence="2 3">
    <name type="scientific">Desulfovibrio litoralis DSM 11393</name>
    <dbReference type="NCBI Taxonomy" id="1121455"/>
    <lineage>
        <taxon>Bacteria</taxon>
        <taxon>Pseudomonadati</taxon>
        <taxon>Thermodesulfobacteriota</taxon>
        <taxon>Desulfovibrionia</taxon>
        <taxon>Desulfovibrionales</taxon>
        <taxon>Desulfovibrionaceae</taxon>
        <taxon>Desulfovibrio</taxon>
    </lineage>
</organism>
<gene>
    <name evidence="2" type="ORF">SAMN02745728_00357</name>
</gene>
<dbReference type="Proteomes" id="UP000186469">
    <property type="component" value="Unassembled WGS sequence"/>
</dbReference>
<reference evidence="2 3" key="1">
    <citation type="submission" date="2016-12" db="EMBL/GenBank/DDBJ databases">
        <authorList>
            <person name="Song W.-J."/>
            <person name="Kurnit D.M."/>
        </authorList>
    </citation>
    <scope>NUCLEOTIDE SEQUENCE [LARGE SCALE GENOMIC DNA]</scope>
    <source>
        <strain evidence="2 3">DSM 11393</strain>
    </source>
</reference>
<sequence length="312" mass="34762">MLFKNVFPCIVIGVLLLSGCDSSKDNTTSNSNSVPQAPKQQNSDQKYSLFVKAFNLSNGNFPLFDSFNKFMANDFEKKDLYNIDYLNNQYIIDDSLKKLKEAIAIKDSSPELTELTEVAQKYIVALEAFKPIDNTMKQYVETKAYLNDSVADRKAKANPYIAGYKEVLQANHDFYNAINKVDFEKSKVAYESAPDKSIEKAITGLVWHGKQSNIAFEKIISLPKVDQNDYTELTSIITNLEGDIATLNAIPHTGCESIPSAANHYIGNLRSFMKNASDNPNKAPAESGWVNAVGDGYNAMIDFINNQQCQAK</sequence>
<dbReference type="GO" id="GO:0003700">
    <property type="term" value="F:DNA-binding transcription factor activity"/>
    <property type="evidence" value="ECO:0007669"/>
    <property type="project" value="InterPro"/>
</dbReference>
<dbReference type="AlphaFoldDB" id="A0A1M7RZB4"/>
<proteinExistence type="predicted"/>
<dbReference type="InterPro" id="IPR046360">
    <property type="entry name" value="T-box_DNA-bd"/>
</dbReference>
<dbReference type="InterPro" id="IPR024291">
    <property type="entry name" value="DUF3829"/>
</dbReference>
<dbReference type="PROSITE" id="PS51257">
    <property type="entry name" value="PROKAR_LIPOPROTEIN"/>
    <property type="match status" value="1"/>
</dbReference>
<evidence type="ECO:0000313" key="2">
    <source>
        <dbReference type="EMBL" id="SHN51518.1"/>
    </source>
</evidence>
<dbReference type="PROSITE" id="PS50252">
    <property type="entry name" value="TBOX_3"/>
    <property type="match status" value="1"/>
</dbReference>
<feature type="domain" description="T-box" evidence="1">
    <location>
        <begin position="74"/>
        <end position="166"/>
    </location>
</feature>
<dbReference type="GO" id="GO:0045893">
    <property type="term" value="P:positive regulation of DNA-templated transcription"/>
    <property type="evidence" value="ECO:0007669"/>
    <property type="project" value="InterPro"/>
</dbReference>
<dbReference type="EMBL" id="FRDI01000002">
    <property type="protein sequence ID" value="SHN51518.1"/>
    <property type="molecule type" value="Genomic_DNA"/>
</dbReference>
<dbReference type="OrthoDB" id="7596734at2"/>
<keyword evidence="3" id="KW-1185">Reference proteome</keyword>
<dbReference type="RefSeq" id="WP_072695882.1">
    <property type="nucleotide sequence ID" value="NZ_FRDI01000002.1"/>
</dbReference>
<evidence type="ECO:0000313" key="3">
    <source>
        <dbReference type="Proteomes" id="UP000186469"/>
    </source>
</evidence>
<name>A0A1M7RZB4_9BACT</name>
<accession>A0A1M7RZB4</accession>
<dbReference type="Pfam" id="PF12889">
    <property type="entry name" value="DUF3829"/>
    <property type="match status" value="1"/>
</dbReference>
<protein>
    <recommendedName>
        <fullName evidence="1">T-box domain-containing protein</fullName>
    </recommendedName>
</protein>
<evidence type="ECO:0000259" key="1">
    <source>
        <dbReference type="PROSITE" id="PS50252"/>
    </source>
</evidence>